<dbReference type="Proteomes" id="UP000828390">
    <property type="component" value="Unassembled WGS sequence"/>
</dbReference>
<dbReference type="EMBL" id="JAIWYP010000009">
    <property type="protein sequence ID" value="KAH3776999.1"/>
    <property type="molecule type" value="Genomic_DNA"/>
</dbReference>
<protein>
    <submittedName>
        <fullName evidence="2">Uncharacterized protein</fullName>
    </submittedName>
</protein>
<dbReference type="AlphaFoldDB" id="A0A9D4EDD5"/>
<keyword evidence="3" id="KW-1185">Reference proteome</keyword>
<reference evidence="2" key="2">
    <citation type="submission" date="2020-11" db="EMBL/GenBank/DDBJ databases">
        <authorList>
            <person name="McCartney M.A."/>
            <person name="Auch B."/>
            <person name="Kono T."/>
            <person name="Mallez S."/>
            <person name="Becker A."/>
            <person name="Gohl D.M."/>
            <person name="Silverstein K.A.T."/>
            <person name="Koren S."/>
            <person name="Bechman K.B."/>
            <person name="Herman A."/>
            <person name="Abrahante J.E."/>
            <person name="Garbe J."/>
        </authorList>
    </citation>
    <scope>NUCLEOTIDE SEQUENCE</scope>
    <source>
        <strain evidence="2">Duluth1</strain>
        <tissue evidence="2">Whole animal</tissue>
    </source>
</reference>
<accession>A0A9D4EDD5</accession>
<organism evidence="2 3">
    <name type="scientific">Dreissena polymorpha</name>
    <name type="common">Zebra mussel</name>
    <name type="synonym">Mytilus polymorpha</name>
    <dbReference type="NCBI Taxonomy" id="45954"/>
    <lineage>
        <taxon>Eukaryota</taxon>
        <taxon>Metazoa</taxon>
        <taxon>Spiralia</taxon>
        <taxon>Lophotrochozoa</taxon>
        <taxon>Mollusca</taxon>
        <taxon>Bivalvia</taxon>
        <taxon>Autobranchia</taxon>
        <taxon>Heteroconchia</taxon>
        <taxon>Euheterodonta</taxon>
        <taxon>Imparidentia</taxon>
        <taxon>Neoheterodontei</taxon>
        <taxon>Myida</taxon>
        <taxon>Dreissenoidea</taxon>
        <taxon>Dreissenidae</taxon>
        <taxon>Dreissena</taxon>
    </lineage>
</organism>
<evidence type="ECO:0000313" key="2">
    <source>
        <dbReference type="EMBL" id="KAH3776999.1"/>
    </source>
</evidence>
<dbReference type="EMBL" id="JAIWYP010000009">
    <property type="protein sequence ID" value="KAH3776976.1"/>
    <property type="molecule type" value="Genomic_DNA"/>
</dbReference>
<comment type="caution">
    <text evidence="2">The sequence shown here is derived from an EMBL/GenBank/DDBJ whole genome shotgun (WGS) entry which is preliminary data.</text>
</comment>
<name>A0A9D4EDD5_DREPO</name>
<gene>
    <name evidence="1" type="ORF">DPMN_178410</name>
    <name evidence="2" type="ORF">DPMN_178433</name>
</gene>
<reference evidence="2" key="1">
    <citation type="journal article" date="2019" name="bioRxiv">
        <title>The Genome of the Zebra Mussel, Dreissena polymorpha: A Resource for Invasive Species Research.</title>
        <authorList>
            <person name="McCartney M.A."/>
            <person name="Auch B."/>
            <person name="Kono T."/>
            <person name="Mallez S."/>
            <person name="Zhang Y."/>
            <person name="Obille A."/>
            <person name="Becker A."/>
            <person name="Abrahante J.E."/>
            <person name="Garbe J."/>
            <person name="Badalamenti J.P."/>
            <person name="Herman A."/>
            <person name="Mangelson H."/>
            <person name="Liachko I."/>
            <person name="Sullivan S."/>
            <person name="Sone E.D."/>
            <person name="Koren S."/>
            <person name="Silverstein K.A.T."/>
            <person name="Beckman K.B."/>
            <person name="Gohl D.M."/>
        </authorList>
    </citation>
    <scope>NUCLEOTIDE SEQUENCE</scope>
    <source>
        <strain evidence="2">Duluth1</strain>
        <tissue evidence="2">Whole animal</tissue>
    </source>
</reference>
<evidence type="ECO:0000313" key="1">
    <source>
        <dbReference type="EMBL" id="KAH3776976.1"/>
    </source>
</evidence>
<evidence type="ECO:0000313" key="3">
    <source>
        <dbReference type="Proteomes" id="UP000828390"/>
    </source>
</evidence>
<sequence length="79" mass="9242">MTLLKVNTFLRSQLDSPKREPMTVEEVAMGFIKVANETMCRPIRALTQVNFKRRFPKNNIFIYPPQGEDIYWNLPQPAT</sequence>
<proteinExistence type="predicted"/>